<dbReference type="PIRSF" id="PIRSF016557">
    <property type="entry name" value="Caps_synth_CpsB"/>
    <property type="match status" value="1"/>
</dbReference>
<dbReference type="Gene3D" id="3.20.20.140">
    <property type="entry name" value="Metal-dependent hydrolases"/>
    <property type="match status" value="1"/>
</dbReference>
<comment type="similarity">
    <text evidence="1">Belongs to the metallo-dependent hydrolases superfamily. CpsB/CapC family.</text>
</comment>
<dbReference type="AlphaFoldDB" id="A0A7U4RQY7"/>
<proteinExistence type="inferred from homology"/>
<dbReference type="GO" id="GO:0004725">
    <property type="term" value="F:protein tyrosine phosphatase activity"/>
    <property type="evidence" value="ECO:0007669"/>
    <property type="project" value="UniProtKB-EC"/>
</dbReference>
<dbReference type="OrthoDB" id="9788539at2"/>
<dbReference type="KEGG" id="slh:YH65_07135"/>
<evidence type="ECO:0000256" key="4">
    <source>
        <dbReference type="ARBA" id="ARBA00051722"/>
    </source>
</evidence>
<dbReference type="PANTHER" id="PTHR39181">
    <property type="entry name" value="TYROSINE-PROTEIN PHOSPHATASE YWQE"/>
    <property type="match status" value="1"/>
</dbReference>
<evidence type="ECO:0000313" key="5">
    <source>
        <dbReference type="EMBL" id="AKF25191.1"/>
    </source>
</evidence>
<name>A0A7U4RQY7_9BACT</name>
<comment type="catalytic activity">
    <reaction evidence="4">
        <text>O-phospho-L-tyrosyl-[protein] + H2O = L-tyrosyl-[protein] + phosphate</text>
        <dbReference type="Rhea" id="RHEA:10684"/>
        <dbReference type="Rhea" id="RHEA-COMP:10136"/>
        <dbReference type="Rhea" id="RHEA-COMP:20101"/>
        <dbReference type="ChEBI" id="CHEBI:15377"/>
        <dbReference type="ChEBI" id="CHEBI:43474"/>
        <dbReference type="ChEBI" id="CHEBI:46858"/>
        <dbReference type="ChEBI" id="CHEBI:61978"/>
        <dbReference type="EC" id="3.1.3.48"/>
    </reaction>
</comment>
<dbReference type="EC" id="3.1.3.48" evidence="2"/>
<organism evidence="5 6">
    <name type="scientific">Sulfurovum lithotrophicum</name>
    <dbReference type="NCBI Taxonomy" id="206403"/>
    <lineage>
        <taxon>Bacteria</taxon>
        <taxon>Pseudomonadati</taxon>
        <taxon>Campylobacterota</taxon>
        <taxon>Epsilonproteobacteria</taxon>
        <taxon>Campylobacterales</taxon>
        <taxon>Sulfurovaceae</taxon>
        <taxon>Sulfurovum</taxon>
    </lineage>
</organism>
<dbReference type="EMBL" id="CP011308">
    <property type="protein sequence ID" value="AKF25191.1"/>
    <property type="molecule type" value="Genomic_DNA"/>
</dbReference>
<dbReference type="InterPro" id="IPR016195">
    <property type="entry name" value="Pol/histidinol_Pase-like"/>
</dbReference>
<evidence type="ECO:0000256" key="2">
    <source>
        <dbReference type="ARBA" id="ARBA00013064"/>
    </source>
</evidence>
<evidence type="ECO:0000256" key="1">
    <source>
        <dbReference type="ARBA" id="ARBA00005750"/>
    </source>
</evidence>
<keyword evidence="3" id="KW-0378">Hydrolase</keyword>
<gene>
    <name evidence="5" type="ORF">YH65_07135</name>
</gene>
<evidence type="ECO:0000256" key="3">
    <source>
        <dbReference type="ARBA" id="ARBA00022801"/>
    </source>
</evidence>
<sequence length="243" mass="27806">MFSFFRKKEERKPAPQLKVDLHSHLIPGIDDGSQSMEESLTLLKGMEALGYEKLITTPHIMADAYKNTPKIIKTGLEELRNAAREEGIEMEIDAAAEYYLDDGFIDLLGEEEVMAINGTYLLFETSYVSKPLRTEEMIFEITLAGYTPVMAHPERYRYIKEPLKEYGRFKELGVLFQVNLNSFGGYYGKSAKVLAEFLSRNGMIDFLGSDVHRQKHVDTLEAVLKSDAYREIFAHNEIMNDKL</sequence>
<accession>A0A7U4RQY7</accession>
<dbReference type="RefSeq" id="WP_046551270.1">
    <property type="nucleotide sequence ID" value="NZ_CP011308.1"/>
</dbReference>
<protein>
    <recommendedName>
        <fullName evidence="2">protein-tyrosine-phosphatase</fullName>
        <ecNumber evidence="2">3.1.3.48</ecNumber>
    </recommendedName>
</protein>
<dbReference type="Pfam" id="PF19567">
    <property type="entry name" value="CpsB_CapC"/>
    <property type="match status" value="1"/>
</dbReference>
<keyword evidence="6" id="KW-1185">Reference proteome</keyword>
<dbReference type="InterPro" id="IPR016667">
    <property type="entry name" value="Caps_polysacc_synth_CpsB/CapC"/>
</dbReference>
<dbReference type="GO" id="GO:0030145">
    <property type="term" value="F:manganese ion binding"/>
    <property type="evidence" value="ECO:0007669"/>
    <property type="project" value="InterPro"/>
</dbReference>
<dbReference type="Proteomes" id="UP000034444">
    <property type="component" value="Chromosome"/>
</dbReference>
<dbReference type="SUPFAM" id="SSF89550">
    <property type="entry name" value="PHP domain-like"/>
    <property type="match status" value="1"/>
</dbReference>
<dbReference type="PANTHER" id="PTHR39181:SF1">
    <property type="entry name" value="TYROSINE-PROTEIN PHOSPHATASE YWQE"/>
    <property type="match status" value="1"/>
</dbReference>
<evidence type="ECO:0000313" key="6">
    <source>
        <dbReference type="Proteomes" id="UP000034444"/>
    </source>
</evidence>
<reference evidence="6" key="2">
    <citation type="journal article" date="2017" name="Stand. Genomic Sci.">
        <title>Complete genome sequence of the sulfur-oxidizing chemolithoautotrophic Sulfurovum lithotrophicum 42BKTT.</title>
        <authorList>
            <person name="Jeon W."/>
            <person name="Priscilla L."/>
            <person name="Park G."/>
            <person name="Lee H."/>
            <person name="Lee N."/>
            <person name="Lee D."/>
            <person name="Kwon H."/>
            <person name="Ahn I."/>
            <person name="Lee C."/>
            <person name="Lee H."/>
            <person name="Ahn J."/>
        </authorList>
    </citation>
    <scope>NUCLEOTIDE SEQUENCE [LARGE SCALE GENOMIC DNA]</scope>
    <source>
        <strain evidence="6">ATCC BAA-797 / 42BKT</strain>
    </source>
</reference>
<reference evidence="5 6" key="1">
    <citation type="submission" date="2015-04" db="EMBL/GenBank/DDBJ databases">
        <title>Complete genome sequence of Sulfurovum lithotrophicum ATCC BAA-797T.</title>
        <authorList>
            <person name="Ahn J."/>
            <person name="Park G."/>
            <person name="Jeon W."/>
            <person name="Jang Y."/>
            <person name="Jang M."/>
            <person name="Lee H."/>
            <person name="Lee H."/>
        </authorList>
    </citation>
    <scope>NUCLEOTIDE SEQUENCE [LARGE SCALE GENOMIC DNA]</scope>
    <source>
        <strain evidence="6">ATCC BAA-797 / 42BKT</strain>
    </source>
</reference>